<feature type="non-terminal residue" evidence="1">
    <location>
        <position position="1"/>
    </location>
</feature>
<gene>
    <name evidence="1" type="ORF">SCALOS_LOCUS10548</name>
</gene>
<reference evidence="1" key="1">
    <citation type="submission" date="2021-06" db="EMBL/GenBank/DDBJ databases">
        <authorList>
            <person name="Kallberg Y."/>
            <person name="Tangrot J."/>
            <person name="Rosling A."/>
        </authorList>
    </citation>
    <scope>NUCLEOTIDE SEQUENCE</scope>
    <source>
        <strain evidence="1">AU212A</strain>
    </source>
</reference>
<accession>A0ACA9PGE0</accession>
<organism evidence="1 2">
    <name type="scientific">Scutellospora calospora</name>
    <dbReference type="NCBI Taxonomy" id="85575"/>
    <lineage>
        <taxon>Eukaryota</taxon>
        <taxon>Fungi</taxon>
        <taxon>Fungi incertae sedis</taxon>
        <taxon>Mucoromycota</taxon>
        <taxon>Glomeromycotina</taxon>
        <taxon>Glomeromycetes</taxon>
        <taxon>Diversisporales</taxon>
        <taxon>Gigasporaceae</taxon>
        <taxon>Scutellospora</taxon>
    </lineage>
</organism>
<dbReference type="EMBL" id="CAJVPM010040060">
    <property type="protein sequence ID" value="CAG8702414.1"/>
    <property type="molecule type" value="Genomic_DNA"/>
</dbReference>
<evidence type="ECO:0000313" key="2">
    <source>
        <dbReference type="Proteomes" id="UP000789860"/>
    </source>
</evidence>
<sequence>SNWNMYIQKIKTPRKGIQLGVYLHRHSMPDPTSPCGNNGNSSSIMNVSPLNKSPTSSPGADDRFTTSTRQSMLLKNNNEKSFSRYADKRKTVRTWFKIFCPSRGPSHGWRSSSLCQDDYLLDVRDYDTTASAMSNSASSTLKFSVVMGH</sequence>
<feature type="non-terminal residue" evidence="1">
    <location>
        <position position="149"/>
    </location>
</feature>
<name>A0ACA9PGE0_9GLOM</name>
<protein>
    <submittedName>
        <fullName evidence="1">7614_t:CDS:1</fullName>
    </submittedName>
</protein>
<proteinExistence type="predicted"/>
<evidence type="ECO:0000313" key="1">
    <source>
        <dbReference type="EMBL" id="CAG8702414.1"/>
    </source>
</evidence>
<comment type="caution">
    <text evidence="1">The sequence shown here is derived from an EMBL/GenBank/DDBJ whole genome shotgun (WGS) entry which is preliminary data.</text>
</comment>
<keyword evidence="2" id="KW-1185">Reference proteome</keyword>
<dbReference type="Proteomes" id="UP000789860">
    <property type="component" value="Unassembled WGS sequence"/>
</dbReference>